<evidence type="ECO:0000313" key="9">
    <source>
        <dbReference type="Proteomes" id="UP000594261"/>
    </source>
</evidence>
<dbReference type="InterPro" id="IPR014710">
    <property type="entry name" value="RmlC-like_jellyroll"/>
</dbReference>
<protein>
    <recommendedName>
        <fullName evidence="7">Cupin type-1 domain-containing protein</fullName>
    </recommendedName>
</protein>
<dbReference type="InterPro" id="IPR011051">
    <property type="entry name" value="RmlC_Cupin_sf"/>
</dbReference>
<proteinExistence type="inferred from homology"/>
<organism evidence="8 9">
    <name type="scientific">Quercus lobata</name>
    <name type="common">Valley oak</name>
    <dbReference type="NCBI Taxonomy" id="97700"/>
    <lineage>
        <taxon>Eukaryota</taxon>
        <taxon>Viridiplantae</taxon>
        <taxon>Streptophyta</taxon>
        <taxon>Embryophyta</taxon>
        <taxon>Tracheophyta</taxon>
        <taxon>Spermatophyta</taxon>
        <taxon>Magnoliopsida</taxon>
        <taxon>eudicotyledons</taxon>
        <taxon>Gunneridae</taxon>
        <taxon>Pentapetalae</taxon>
        <taxon>rosids</taxon>
        <taxon>fabids</taxon>
        <taxon>Fagales</taxon>
        <taxon>Fagaceae</taxon>
        <taxon>Quercus</taxon>
    </lineage>
</organism>
<dbReference type="InterPro" id="IPR006044">
    <property type="entry name" value="11S_seedstore_pln"/>
</dbReference>
<dbReference type="InterPro" id="IPR022379">
    <property type="entry name" value="11S_seedstore_CS"/>
</dbReference>
<dbReference type="InParanoid" id="A0A7N2LW08"/>
<dbReference type="InterPro" id="IPR050253">
    <property type="entry name" value="Seed_Storage-Functional"/>
</dbReference>
<dbReference type="KEGG" id="qlo:115993817"/>
<evidence type="ECO:0000256" key="6">
    <source>
        <dbReference type="SAM" id="MobiDB-lite"/>
    </source>
</evidence>
<dbReference type="CDD" id="cd02243">
    <property type="entry name" value="cupin_11S_legumin_C"/>
    <property type="match status" value="1"/>
</dbReference>
<comment type="similarity">
    <text evidence="1 5">Belongs to the 11S seed storage protein (globulins) family.</text>
</comment>
<dbReference type="AlphaFoldDB" id="A0A7N2LW08"/>
<reference evidence="8" key="2">
    <citation type="submission" date="2021-01" db="UniProtKB">
        <authorList>
            <consortium name="EnsemblPlants"/>
        </authorList>
    </citation>
    <scope>IDENTIFICATION</scope>
</reference>
<dbReference type="EnsemblPlants" id="QL06p018087:mrna">
    <property type="protein sequence ID" value="QL06p018087:mrna"/>
    <property type="gene ID" value="QL06p018087"/>
</dbReference>
<sequence length="474" mass="54193">MAYFYLLSLSICFLVLHGCFAQIEQVTRRTRLPHQHRFQTVCRLDNLNAQEPSERIESEAGFTEYWDQNDDQFQCAGVALLRHTIKRRGLLLPSYSNAPRLFYVAQGKGIQGAVIPGCPNTYQSPLQFGNRRTQQRIEDSHQKLRPIREGDILAVPEGVAQWIYNDGENQLVLVGFYDTLNEENQLDQNPRDFYLAGNPQEQSEQRSRGQSHRGEQDNNGNNVFGGFDRRCLVESLNIREDLVDKIQSRREDQRGNIVNVQDDLQLIAPGREDDEEREDRQQEGRRENGIEETFCTQRLKRNTDDPQLADFYNPRAGRATTLNSYVFPVLERLQLTVVRGFLYKNALVGPYYNLNSNSVIYGLRGNAKVQVVGDNGDNVYDGELREGQALVVPQNYVVLKRAENEGFEWVSIKTNDNAITSQLAGRLSVIQALPVDVLQNAFNIDENDAFQLKNNRNEAGVFSPSESQSQRRRD</sequence>
<keyword evidence="9" id="KW-1185">Reference proteome</keyword>
<evidence type="ECO:0000256" key="2">
    <source>
        <dbReference type="ARBA" id="ARBA00022761"/>
    </source>
</evidence>
<dbReference type="InterPro" id="IPR006045">
    <property type="entry name" value="Cupin_1"/>
</dbReference>
<feature type="region of interest" description="Disordered" evidence="6">
    <location>
        <begin position="260"/>
        <end position="292"/>
    </location>
</feature>
<feature type="region of interest" description="Disordered" evidence="6">
    <location>
        <begin position="455"/>
        <end position="474"/>
    </location>
</feature>
<feature type="domain" description="Cupin type-1" evidence="7">
    <location>
        <begin position="47"/>
        <end position="244"/>
    </location>
</feature>
<feature type="compositionally biased region" description="Basic and acidic residues" evidence="6">
    <location>
        <begin position="203"/>
        <end position="216"/>
    </location>
</feature>
<dbReference type="PANTHER" id="PTHR31189:SF48">
    <property type="entry name" value="LEGUMIN B"/>
    <property type="match status" value="1"/>
</dbReference>
<keyword evidence="5" id="KW-0732">Signal</keyword>
<keyword evidence="2 5" id="KW-0758">Storage protein</keyword>
<feature type="signal peptide" evidence="5">
    <location>
        <begin position="1"/>
        <end position="21"/>
    </location>
</feature>
<dbReference type="Pfam" id="PF00190">
    <property type="entry name" value="Cupin_1"/>
    <property type="match status" value="2"/>
</dbReference>
<feature type="domain" description="Cupin type-1" evidence="7">
    <location>
        <begin position="301"/>
        <end position="450"/>
    </location>
</feature>
<evidence type="ECO:0000256" key="1">
    <source>
        <dbReference type="ARBA" id="ARBA00007178"/>
    </source>
</evidence>
<evidence type="ECO:0000259" key="7">
    <source>
        <dbReference type="SMART" id="SM00835"/>
    </source>
</evidence>
<comment type="subunit">
    <text evidence="5">Hexamer; each subunit is composed of an acidic and a basic chain derived from a single precursor and linked by a disulfide bond.</text>
</comment>
<dbReference type="OMA" id="AGETEFW"/>
<dbReference type="GO" id="GO:0045735">
    <property type="term" value="F:nutrient reservoir activity"/>
    <property type="evidence" value="ECO:0007669"/>
    <property type="project" value="UniProtKB-KW"/>
</dbReference>
<accession>A0A7N2LW08</accession>
<comment type="function">
    <text evidence="5">Seed storage protein.</text>
</comment>
<dbReference type="PRINTS" id="PR00439">
    <property type="entry name" value="11SGLOBULIN"/>
</dbReference>
<feature type="compositionally biased region" description="Basic and acidic residues" evidence="6">
    <location>
        <begin position="278"/>
        <end position="289"/>
    </location>
</feature>
<gene>
    <name evidence="8" type="primary">LOC115993817</name>
</gene>
<dbReference type="SMART" id="SM00835">
    <property type="entry name" value="Cupin_1"/>
    <property type="match status" value="2"/>
</dbReference>
<dbReference type="Gene3D" id="2.60.120.10">
    <property type="entry name" value="Jelly Rolls"/>
    <property type="match status" value="2"/>
</dbReference>
<keyword evidence="3 5" id="KW-0708">Seed storage protein</keyword>
<dbReference type="SUPFAM" id="SSF51182">
    <property type="entry name" value="RmlC-like cupins"/>
    <property type="match status" value="1"/>
</dbReference>
<dbReference type="FunFam" id="2.60.120.10:FF:000073">
    <property type="entry name" value="Glycinin G1"/>
    <property type="match status" value="1"/>
</dbReference>
<dbReference type="Gramene" id="QL06p018087:mrna">
    <property type="protein sequence ID" value="QL06p018087:mrna"/>
    <property type="gene ID" value="QL06p018087"/>
</dbReference>
<evidence type="ECO:0000256" key="4">
    <source>
        <dbReference type="ARBA" id="ARBA00023157"/>
    </source>
</evidence>
<evidence type="ECO:0000256" key="5">
    <source>
        <dbReference type="RuleBase" id="RU003681"/>
    </source>
</evidence>
<reference evidence="8 9" key="1">
    <citation type="journal article" date="2016" name="G3 (Bethesda)">
        <title>First Draft Assembly and Annotation of the Genome of a California Endemic Oak Quercus lobata Nee (Fagaceae).</title>
        <authorList>
            <person name="Sork V.L."/>
            <person name="Fitz-Gibbon S.T."/>
            <person name="Puiu D."/>
            <person name="Crepeau M."/>
            <person name="Gugger P.F."/>
            <person name="Sherman R."/>
            <person name="Stevens K."/>
            <person name="Langley C.H."/>
            <person name="Pellegrini M."/>
            <person name="Salzberg S.L."/>
        </authorList>
    </citation>
    <scope>NUCLEOTIDE SEQUENCE [LARGE SCALE GENOMIC DNA]</scope>
    <source>
        <strain evidence="8 9">cv. SW786</strain>
    </source>
</reference>
<dbReference type="Proteomes" id="UP000594261">
    <property type="component" value="Chromosome 6"/>
</dbReference>
<keyword evidence="4 5" id="KW-1015">Disulfide bond</keyword>
<dbReference type="EMBL" id="LRBV02000006">
    <property type="status" value="NOT_ANNOTATED_CDS"/>
    <property type="molecule type" value="Genomic_DNA"/>
</dbReference>
<evidence type="ECO:0000313" key="8">
    <source>
        <dbReference type="EnsemblPlants" id="QL06p018087:mrna"/>
    </source>
</evidence>
<dbReference type="RefSeq" id="XP_030973656.1">
    <property type="nucleotide sequence ID" value="XM_031117796.1"/>
</dbReference>
<evidence type="ECO:0000256" key="3">
    <source>
        <dbReference type="ARBA" id="ARBA00023129"/>
    </source>
</evidence>
<feature type="chain" id="PRO_5029940436" description="Cupin type-1 domain-containing protein" evidence="5">
    <location>
        <begin position="22"/>
        <end position="474"/>
    </location>
</feature>
<dbReference type="CDD" id="cd02242">
    <property type="entry name" value="cupin_11S_legumin_N"/>
    <property type="match status" value="1"/>
</dbReference>
<feature type="region of interest" description="Disordered" evidence="6">
    <location>
        <begin position="190"/>
        <end position="224"/>
    </location>
</feature>
<name>A0A7N2LW08_QUELO</name>
<dbReference type="GeneID" id="115993817"/>
<dbReference type="PANTHER" id="PTHR31189">
    <property type="entry name" value="OS03G0336100 PROTEIN-RELATED"/>
    <property type="match status" value="1"/>
</dbReference>
<dbReference type="OrthoDB" id="1903982at2759"/>
<dbReference type="PROSITE" id="PS00305">
    <property type="entry name" value="11S_SEED_STORAGE"/>
    <property type="match status" value="1"/>
</dbReference>